<evidence type="ECO:0000256" key="15">
    <source>
        <dbReference type="SAM" id="Phobius"/>
    </source>
</evidence>
<evidence type="ECO:0000313" key="17">
    <source>
        <dbReference type="EMBL" id="KAF7836187.1"/>
    </source>
</evidence>
<comment type="catalytic activity">
    <reaction evidence="1">
        <text>S-ubiquitinyl-[E2 ubiquitin-conjugating enzyme]-L-cysteine + [acceptor protein]-L-lysine = [E2 ubiquitin-conjugating enzyme]-L-cysteine + N(6)-ubiquitinyl-[acceptor protein]-L-lysine.</text>
        <dbReference type="EC" id="2.3.2.27"/>
    </reaction>
</comment>
<proteinExistence type="inferred from homology"/>
<dbReference type="PANTHER" id="PTHR46279:SF31">
    <property type="entry name" value="RING-H2 FINGER PROTEIN ATL20-LIKE ISOFORM X1"/>
    <property type="match status" value="1"/>
</dbReference>
<reference evidence="17" key="1">
    <citation type="submission" date="2020-09" db="EMBL/GenBank/DDBJ databases">
        <title>Genome-Enabled Discovery of Anthraquinone Biosynthesis in Senna tora.</title>
        <authorList>
            <person name="Kang S.-H."/>
            <person name="Pandey R.P."/>
            <person name="Lee C.-M."/>
            <person name="Sim J.-S."/>
            <person name="Jeong J.-T."/>
            <person name="Choi B.-S."/>
            <person name="Jung M."/>
            <person name="Ginzburg D."/>
            <person name="Zhao K."/>
            <person name="Won S.Y."/>
            <person name="Oh T.-J."/>
            <person name="Yu Y."/>
            <person name="Kim N.-H."/>
            <person name="Lee O.R."/>
            <person name="Lee T.-H."/>
            <person name="Bashyal P."/>
            <person name="Kim T.-S."/>
            <person name="Lee W.-H."/>
            <person name="Kawkins C."/>
            <person name="Kim C.-K."/>
            <person name="Kim J.S."/>
            <person name="Ahn B.O."/>
            <person name="Rhee S.Y."/>
            <person name="Sohng J.K."/>
        </authorList>
    </citation>
    <scope>NUCLEOTIDE SEQUENCE</scope>
    <source>
        <tissue evidence="17">Leaf</tissue>
    </source>
</reference>
<dbReference type="InterPro" id="IPR013083">
    <property type="entry name" value="Znf_RING/FYVE/PHD"/>
</dbReference>
<dbReference type="GO" id="GO:0016020">
    <property type="term" value="C:membrane"/>
    <property type="evidence" value="ECO:0007669"/>
    <property type="project" value="UniProtKB-SubCell"/>
</dbReference>
<evidence type="ECO:0000256" key="14">
    <source>
        <dbReference type="PROSITE-ProRule" id="PRU00175"/>
    </source>
</evidence>
<dbReference type="GO" id="GO:0061630">
    <property type="term" value="F:ubiquitin protein ligase activity"/>
    <property type="evidence" value="ECO:0007669"/>
    <property type="project" value="UniProtKB-EC"/>
</dbReference>
<dbReference type="Proteomes" id="UP000634136">
    <property type="component" value="Unassembled WGS sequence"/>
</dbReference>
<evidence type="ECO:0000256" key="8">
    <source>
        <dbReference type="ARBA" id="ARBA00022771"/>
    </source>
</evidence>
<feature type="transmembrane region" description="Helical" evidence="15">
    <location>
        <begin position="190"/>
        <end position="213"/>
    </location>
</feature>
<evidence type="ECO:0000256" key="2">
    <source>
        <dbReference type="ARBA" id="ARBA00004167"/>
    </source>
</evidence>
<evidence type="ECO:0000256" key="7">
    <source>
        <dbReference type="ARBA" id="ARBA00022723"/>
    </source>
</evidence>
<keyword evidence="6 15" id="KW-0812">Transmembrane</keyword>
<dbReference type="SUPFAM" id="SSF57850">
    <property type="entry name" value="RING/U-box"/>
    <property type="match status" value="1"/>
</dbReference>
<keyword evidence="10" id="KW-0862">Zinc</keyword>
<evidence type="ECO:0000256" key="12">
    <source>
        <dbReference type="ARBA" id="ARBA00023136"/>
    </source>
</evidence>
<dbReference type="PANTHER" id="PTHR46279">
    <property type="entry name" value="RING/U-BOX SUPERFAMILY PROTEIN"/>
    <property type="match status" value="1"/>
</dbReference>
<evidence type="ECO:0000256" key="11">
    <source>
        <dbReference type="ARBA" id="ARBA00022989"/>
    </source>
</evidence>
<evidence type="ECO:0000259" key="16">
    <source>
        <dbReference type="PROSITE" id="PS50089"/>
    </source>
</evidence>
<evidence type="ECO:0000256" key="10">
    <source>
        <dbReference type="ARBA" id="ARBA00022833"/>
    </source>
</evidence>
<keyword evidence="12 15" id="KW-0472">Membrane</keyword>
<comment type="caution">
    <text evidence="17">The sequence shown here is derived from an EMBL/GenBank/DDBJ whole genome shotgun (WGS) entry which is preliminary data.</text>
</comment>
<keyword evidence="7" id="KW-0479">Metal-binding</keyword>
<dbReference type="SMART" id="SM00184">
    <property type="entry name" value="RING"/>
    <property type="match status" value="1"/>
</dbReference>
<dbReference type="EMBL" id="JAAIUW010000004">
    <property type="protein sequence ID" value="KAF7836187.1"/>
    <property type="molecule type" value="Genomic_DNA"/>
</dbReference>
<gene>
    <name evidence="17" type="ORF">G2W53_011046</name>
</gene>
<organism evidence="17 18">
    <name type="scientific">Senna tora</name>
    <dbReference type="NCBI Taxonomy" id="362788"/>
    <lineage>
        <taxon>Eukaryota</taxon>
        <taxon>Viridiplantae</taxon>
        <taxon>Streptophyta</taxon>
        <taxon>Embryophyta</taxon>
        <taxon>Tracheophyta</taxon>
        <taxon>Spermatophyta</taxon>
        <taxon>Magnoliopsida</taxon>
        <taxon>eudicotyledons</taxon>
        <taxon>Gunneridae</taxon>
        <taxon>Pentapetalae</taxon>
        <taxon>rosids</taxon>
        <taxon>fabids</taxon>
        <taxon>Fabales</taxon>
        <taxon>Fabaceae</taxon>
        <taxon>Caesalpinioideae</taxon>
        <taxon>Cassia clade</taxon>
        <taxon>Senna</taxon>
    </lineage>
</organism>
<dbReference type="Pfam" id="PF13639">
    <property type="entry name" value="zf-RING_2"/>
    <property type="match status" value="1"/>
</dbReference>
<evidence type="ECO:0000256" key="4">
    <source>
        <dbReference type="ARBA" id="ARBA00012483"/>
    </source>
</evidence>
<comment type="similarity">
    <text evidence="13">Belongs to the RING-type zinc finger family. ATL subfamily.</text>
</comment>
<evidence type="ECO:0000256" key="5">
    <source>
        <dbReference type="ARBA" id="ARBA00022679"/>
    </source>
</evidence>
<dbReference type="EC" id="2.3.2.27" evidence="4"/>
<dbReference type="OrthoDB" id="8062037at2759"/>
<keyword evidence="8 14" id="KW-0863">Zinc-finger</keyword>
<comment type="subcellular location">
    <subcellularLocation>
        <location evidence="2">Membrane</location>
        <topology evidence="2">Single-pass membrane protein</topology>
    </subcellularLocation>
</comment>
<keyword evidence="5" id="KW-0808">Transferase</keyword>
<dbReference type="PROSITE" id="PS50089">
    <property type="entry name" value="ZF_RING_2"/>
    <property type="match status" value="1"/>
</dbReference>
<comment type="pathway">
    <text evidence="3">Protein modification; protein ubiquitination.</text>
</comment>
<keyword evidence="11 15" id="KW-1133">Transmembrane helix</keyword>
<feature type="domain" description="RING-type" evidence="16">
    <location>
        <begin position="288"/>
        <end position="330"/>
    </location>
</feature>
<evidence type="ECO:0000256" key="6">
    <source>
        <dbReference type="ARBA" id="ARBA00022692"/>
    </source>
</evidence>
<evidence type="ECO:0000256" key="9">
    <source>
        <dbReference type="ARBA" id="ARBA00022786"/>
    </source>
</evidence>
<dbReference type="InterPro" id="IPR046948">
    <property type="entry name" value="ATL20-22-like"/>
</dbReference>
<evidence type="ECO:0000313" key="18">
    <source>
        <dbReference type="Proteomes" id="UP000634136"/>
    </source>
</evidence>
<keyword evidence="9" id="KW-0833">Ubl conjugation pathway</keyword>
<dbReference type="InterPro" id="IPR001841">
    <property type="entry name" value="Znf_RING"/>
</dbReference>
<sequence>MESERCGYPGNGFEVYCNHKDNKNQTLIYLPNAGEFLVNTIGYYNRKVWINDPDDCLPRRYLNQGTINFSGSPFQLGDNMKLVNFTFLNCSNKDFHGYYPLEPISCLGNGNDDTAVVAMVSEAVPSYPSPPPEVNLSGCRVISNASIPFDEYGYGLYWMGQLFIDIELQWTNPSCSYQNYYNGESNQRKFALGLGLGLPGGMICLIVISYFLYNANMRRRMNPEDQAQDRHHHDDQEAEGIEFINNNNNSRMVNSNNAAVVLVVDTARYPKSKVEDDGGLPNPNDNVCSICLCEYQPKETLRTITDCNHYFHSPCLEDWLKINASCPLCRNLPKNASSSSNYSMSHSSSSSSS</sequence>
<dbReference type="GO" id="GO:0008270">
    <property type="term" value="F:zinc ion binding"/>
    <property type="evidence" value="ECO:0007669"/>
    <property type="project" value="UniProtKB-KW"/>
</dbReference>
<name>A0A834X264_9FABA</name>
<dbReference type="AlphaFoldDB" id="A0A834X264"/>
<keyword evidence="18" id="KW-1185">Reference proteome</keyword>
<protein>
    <recommendedName>
        <fullName evidence="4">RING-type E3 ubiquitin transferase</fullName>
        <ecNumber evidence="4">2.3.2.27</ecNumber>
    </recommendedName>
</protein>
<evidence type="ECO:0000256" key="13">
    <source>
        <dbReference type="ARBA" id="ARBA00024209"/>
    </source>
</evidence>
<dbReference type="Gene3D" id="3.30.40.10">
    <property type="entry name" value="Zinc/RING finger domain, C3HC4 (zinc finger)"/>
    <property type="match status" value="1"/>
</dbReference>
<evidence type="ECO:0000256" key="1">
    <source>
        <dbReference type="ARBA" id="ARBA00000900"/>
    </source>
</evidence>
<accession>A0A834X264</accession>
<evidence type="ECO:0000256" key="3">
    <source>
        <dbReference type="ARBA" id="ARBA00004906"/>
    </source>
</evidence>